<dbReference type="EMBL" id="KB445559">
    <property type="protein sequence ID" value="EMC94118.1"/>
    <property type="molecule type" value="Genomic_DNA"/>
</dbReference>
<dbReference type="GeneID" id="19107917"/>
<proteinExistence type="predicted"/>
<dbReference type="RefSeq" id="XP_007679042.1">
    <property type="nucleotide sequence ID" value="XM_007680852.1"/>
</dbReference>
<sequence>MSVLDPDSELYKLVAENGSSRDEGCVDAWVRDHWKQLRTLERMRAKAAVTHVHGLETPAAEQNRSLLPEQKYSLKQKRTGACILETLSRTAGW</sequence>
<gene>
    <name evidence="1" type="ORF">BAUCODRAFT_124846</name>
</gene>
<evidence type="ECO:0000313" key="2">
    <source>
        <dbReference type="Proteomes" id="UP000011761"/>
    </source>
</evidence>
<protein>
    <submittedName>
        <fullName evidence="1">Uncharacterized protein</fullName>
    </submittedName>
</protein>
<dbReference type="HOGENOM" id="CLU_2399334_0_0_1"/>
<accession>M2MRL8</accession>
<name>M2MRL8_BAUPA</name>
<reference evidence="1 2" key="1">
    <citation type="journal article" date="2012" name="PLoS Pathog.">
        <title>Diverse lifestyles and strategies of plant pathogenesis encoded in the genomes of eighteen Dothideomycetes fungi.</title>
        <authorList>
            <person name="Ohm R.A."/>
            <person name="Feau N."/>
            <person name="Henrissat B."/>
            <person name="Schoch C.L."/>
            <person name="Horwitz B.A."/>
            <person name="Barry K.W."/>
            <person name="Condon B.J."/>
            <person name="Copeland A.C."/>
            <person name="Dhillon B."/>
            <person name="Glaser F."/>
            <person name="Hesse C.N."/>
            <person name="Kosti I."/>
            <person name="LaButti K."/>
            <person name="Lindquist E.A."/>
            <person name="Lucas S."/>
            <person name="Salamov A.A."/>
            <person name="Bradshaw R.E."/>
            <person name="Ciuffetti L."/>
            <person name="Hamelin R.C."/>
            <person name="Kema G.H.J."/>
            <person name="Lawrence C."/>
            <person name="Scott J.A."/>
            <person name="Spatafora J.W."/>
            <person name="Turgeon B.G."/>
            <person name="de Wit P.J.G.M."/>
            <person name="Zhong S."/>
            <person name="Goodwin S.B."/>
            <person name="Grigoriev I.V."/>
        </authorList>
    </citation>
    <scope>NUCLEOTIDE SEQUENCE [LARGE SCALE GENOMIC DNA]</scope>
    <source>
        <strain evidence="1 2">UAMH 10762</strain>
    </source>
</reference>
<dbReference type="KEGG" id="bcom:BAUCODRAFT_124846"/>
<keyword evidence="2" id="KW-1185">Reference proteome</keyword>
<dbReference type="AlphaFoldDB" id="M2MRL8"/>
<evidence type="ECO:0000313" key="1">
    <source>
        <dbReference type="EMBL" id="EMC94118.1"/>
    </source>
</evidence>
<organism evidence="1 2">
    <name type="scientific">Baudoinia panamericana (strain UAMH 10762)</name>
    <name type="common">Angels' share fungus</name>
    <name type="synonym">Baudoinia compniacensis (strain UAMH 10762)</name>
    <dbReference type="NCBI Taxonomy" id="717646"/>
    <lineage>
        <taxon>Eukaryota</taxon>
        <taxon>Fungi</taxon>
        <taxon>Dikarya</taxon>
        <taxon>Ascomycota</taxon>
        <taxon>Pezizomycotina</taxon>
        <taxon>Dothideomycetes</taxon>
        <taxon>Dothideomycetidae</taxon>
        <taxon>Mycosphaerellales</taxon>
        <taxon>Teratosphaeriaceae</taxon>
        <taxon>Baudoinia</taxon>
    </lineage>
</organism>
<dbReference type="Proteomes" id="UP000011761">
    <property type="component" value="Unassembled WGS sequence"/>
</dbReference>